<keyword evidence="4" id="KW-1185">Reference proteome</keyword>
<comment type="caution">
    <text evidence="3">The sequence shown here is derived from an EMBL/GenBank/DDBJ whole genome shotgun (WGS) entry which is preliminary data.</text>
</comment>
<keyword evidence="1" id="KW-1133">Transmembrane helix</keyword>
<keyword evidence="2" id="KW-0732">Signal</keyword>
<evidence type="ECO:0000256" key="1">
    <source>
        <dbReference type="SAM" id="Phobius"/>
    </source>
</evidence>
<name>A0A5B0NCL1_PUCGR</name>
<reference evidence="3 4" key="1">
    <citation type="submission" date="2019-05" db="EMBL/GenBank/DDBJ databases">
        <title>Emergence of the Ug99 lineage of the wheat stem rust pathogen through somatic hybridization.</title>
        <authorList>
            <person name="Li F."/>
            <person name="Upadhyaya N.M."/>
            <person name="Sperschneider J."/>
            <person name="Matny O."/>
            <person name="Nguyen-Phuc H."/>
            <person name="Mago R."/>
            <person name="Raley C."/>
            <person name="Miller M.E."/>
            <person name="Silverstein K.A.T."/>
            <person name="Henningsen E."/>
            <person name="Hirsch C.D."/>
            <person name="Visser B."/>
            <person name="Pretorius Z.A."/>
            <person name="Steffenson B.J."/>
            <person name="Schwessinger B."/>
            <person name="Dodds P.N."/>
            <person name="Figueroa M."/>
        </authorList>
    </citation>
    <scope>NUCLEOTIDE SEQUENCE [LARGE SCALE GENOMIC DNA]</scope>
    <source>
        <strain evidence="3">21-0</strain>
    </source>
</reference>
<evidence type="ECO:0000313" key="3">
    <source>
        <dbReference type="EMBL" id="KAA1087055.1"/>
    </source>
</evidence>
<proteinExistence type="predicted"/>
<keyword evidence="1" id="KW-0472">Membrane</keyword>
<dbReference type="AlphaFoldDB" id="A0A5B0NCL1"/>
<evidence type="ECO:0000256" key="2">
    <source>
        <dbReference type="SAM" id="SignalP"/>
    </source>
</evidence>
<keyword evidence="1" id="KW-0812">Transmembrane</keyword>
<organism evidence="3 4">
    <name type="scientific">Puccinia graminis f. sp. tritici</name>
    <dbReference type="NCBI Taxonomy" id="56615"/>
    <lineage>
        <taxon>Eukaryota</taxon>
        <taxon>Fungi</taxon>
        <taxon>Dikarya</taxon>
        <taxon>Basidiomycota</taxon>
        <taxon>Pucciniomycotina</taxon>
        <taxon>Pucciniomycetes</taxon>
        <taxon>Pucciniales</taxon>
        <taxon>Pucciniaceae</taxon>
        <taxon>Puccinia</taxon>
    </lineage>
</organism>
<sequence length="220" mass="24911">MLCRSLLPLFLVGGCSAMDSLKTTVRQENPTTLLEEISYSTYPAKEKSAAESSMRRSTANDLKRSLLAGDHNPLHSSERCNSLCKQGNRDVIASDIHSVSESEDFSPEIHAQNGIGRRHRFKQEESPPAEISNEKVDCAHCKRELKRTDTGIKSCYCKKKAGQVNTIFNPHIQAKDVNTQADKYMEESLDDFRHIKWLLLSMFILLNFLMCIISFLMINL</sequence>
<accession>A0A5B0NCL1</accession>
<dbReference type="PROSITE" id="PS51257">
    <property type="entry name" value="PROKAR_LIPOPROTEIN"/>
    <property type="match status" value="1"/>
</dbReference>
<evidence type="ECO:0000313" key="4">
    <source>
        <dbReference type="Proteomes" id="UP000324748"/>
    </source>
</evidence>
<feature type="signal peptide" evidence="2">
    <location>
        <begin position="1"/>
        <end position="17"/>
    </location>
</feature>
<feature type="transmembrane region" description="Helical" evidence="1">
    <location>
        <begin position="197"/>
        <end position="218"/>
    </location>
</feature>
<feature type="chain" id="PRO_5023019778" evidence="2">
    <location>
        <begin position="18"/>
        <end position="220"/>
    </location>
</feature>
<dbReference type="Proteomes" id="UP000324748">
    <property type="component" value="Unassembled WGS sequence"/>
</dbReference>
<protein>
    <submittedName>
        <fullName evidence="3">Uncharacterized protein</fullName>
    </submittedName>
</protein>
<dbReference type="EMBL" id="VSWC01000105">
    <property type="protein sequence ID" value="KAA1087055.1"/>
    <property type="molecule type" value="Genomic_DNA"/>
</dbReference>
<gene>
    <name evidence="3" type="ORF">PGT21_020691</name>
</gene>